<dbReference type="GO" id="GO:0042277">
    <property type="term" value="F:peptide binding"/>
    <property type="evidence" value="ECO:0007669"/>
    <property type="project" value="TreeGrafter"/>
</dbReference>
<dbReference type="InterPro" id="IPR027268">
    <property type="entry name" value="Peptidase_M4/M1_CTD_sf"/>
</dbReference>
<dbReference type="NCBIfam" id="TIGR04183">
    <property type="entry name" value="Por_Secre_tail"/>
    <property type="match status" value="1"/>
</dbReference>
<keyword evidence="18" id="KW-1185">Reference proteome</keyword>
<dbReference type="PATRIC" id="fig|558151.6.peg.4156"/>
<dbReference type="InterPro" id="IPR026444">
    <property type="entry name" value="Secre_tail"/>
</dbReference>
<comment type="caution">
    <text evidence="17">The sequence shown here is derived from an EMBL/GenBank/DDBJ whole genome shotgun (WGS) entry which is preliminary data.</text>
</comment>
<dbReference type="Gene3D" id="1.10.390.10">
    <property type="entry name" value="Neutral Protease Domain 2"/>
    <property type="match status" value="1"/>
</dbReference>
<evidence type="ECO:0000256" key="13">
    <source>
        <dbReference type="SAM" id="SignalP"/>
    </source>
</evidence>
<evidence type="ECO:0000256" key="2">
    <source>
        <dbReference type="ARBA" id="ARBA00001947"/>
    </source>
</evidence>
<comment type="cofactor">
    <cofactor evidence="2">
        <name>Zn(2+)</name>
        <dbReference type="ChEBI" id="CHEBI:29105"/>
    </cofactor>
</comment>
<keyword evidence="9 13" id="KW-0732">Signal</keyword>
<evidence type="ECO:0000256" key="9">
    <source>
        <dbReference type="ARBA" id="ARBA00022729"/>
    </source>
</evidence>
<proteinExistence type="inferred from homology"/>
<dbReference type="EC" id="3.4.11.2" evidence="4"/>
<dbReference type="GO" id="GO:0016285">
    <property type="term" value="F:alanyl aminopeptidase activity"/>
    <property type="evidence" value="ECO:0007669"/>
    <property type="project" value="UniProtKB-EC"/>
</dbReference>
<dbReference type="InterPro" id="IPR042097">
    <property type="entry name" value="Aminopeptidase_N-like_N_sf"/>
</dbReference>
<dbReference type="GO" id="GO:0070006">
    <property type="term" value="F:metalloaminopeptidase activity"/>
    <property type="evidence" value="ECO:0007669"/>
    <property type="project" value="TreeGrafter"/>
</dbReference>
<evidence type="ECO:0000256" key="11">
    <source>
        <dbReference type="ARBA" id="ARBA00022833"/>
    </source>
</evidence>
<evidence type="ECO:0000259" key="16">
    <source>
        <dbReference type="Pfam" id="PF18962"/>
    </source>
</evidence>
<evidence type="ECO:0000256" key="12">
    <source>
        <dbReference type="ARBA" id="ARBA00023049"/>
    </source>
</evidence>
<evidence type="ECO:0000259" key="15">
    <source>
        <dbReference type="Pfam" id="PF17900"/>
    </source>
</evidence>
<dbReference type="SUPFAM" id="SSF63737">
    <property type="entry name" value="Leukotriene A4 hydrolase N-terminal domain"/>
    <property type="match status" value="1"/>
</dbReference>
<keyword evidence="7" id="KW-0645">Protease</keyword>
<evidence type="ECO:0000313" key="17">
    <source>
        <dbReference type="EMBL" id="KMQ59349.1"/>
    </source>
</evidence>
<dbReference type="Gene3D" id="2.60.40.1730">
    <property type="entry name" value="tricorn interacting facor f3 domain"/>
    <property type="match status" value="1"/>
</dbReference>
<evidence type="ECO:0000256" key="8">
    <source>
        <dbReference type="ARBA" id="ARBA00022723"/>
    </source>
</evidence>
<evidence type="ECO:0000313" key="18">
    <source>
        <dbReference type="Proteomes" id="UP000036261"/>
    </source>
</evidence>
<keyword evidence="8" id="KW-0479">Metal-binding</keyword>
<evidence type="ECO:0000256" key="3">
    <source>
        <dbReference type="ARBA" id="ARBA00010136"/>
    </source>
</evidence>
<evidence type="ECO:0000256" key="1">
    <source>
        <dbReference type="ARBA" id="ARBA00000098"/>
    </source>
</evidence>
<dbReference type="GO" id="GO:0016020">
    <property type="term" value="C:membrane"/>
    <property type="evidence" value="ECO:0007669"/>
    <property type="project" value="TreeGrafter"/>
</dbReference>
<organism evidence="17 18">
    <name type="scientific">Chryseobacterium angstadtii</name>
    <dbReference type="NCBI Taxonomy" id="558151"/>
    <lineage>
        <taxon>Bacteria</taxon>
        <taxon>Pseudomonadati</taxon>
        <taxon>Bacteroidota</taxon>
        <taxon>Flavobacteriia</taxon>
        <taxon>Flavobacteriales</taxon>
        <taxon>Weeksellaceae</taxon>
        <taxon>Chryseobacterium group</taxon>
        <taxon>Chryseobacterium</taxon>
    </lineage>
</organism>
<sequence length="639" mass="71856">MKAKLNYILLIILSSSLMFSQEKKYDIDMISKKEMKSVLNTKTVLFNPNTVNYDVTYHKIELKVNPSVQNVSGKVTTHYTALSDMNTLTFDLVNQMVVSSVKQNNVNLSFIQNTNNELVITLPGTQLAGTSASVEIVYAGVPPDTGHVFFTTHNNSPIFFTLSESFGDREWWPCKQDMRDKIDSIDLYITAPSQYLAVGNGVETTSPVISGPDKTTHFHHNYPIPAYLVSVAVTNYSTFNQTGGTAPNTYPIINYVFPEHLSLAQNKLSAVPSFLNFYESLLGVYPYHNEKYGNAEVTYSGMEHPTVSFISNYDRYMMEHEMAHQWFGDKITCATWNDIWLNEGFATFMDELLIEHYDGNAAGISNRSGMINHITSQPNGAVYLTDAEALNEDRIFNVRLTYNKGAMVLNMLRLKLGETAFLQGLKNYINDPNLIYKTAETPDFKAHMEAVYGSSLTDFFNDWIYNQGYPIYTIKAQNIGSGQVRVLVSQTQSHPSVNYFEMRLPLQFTGTGGQVYNTYVNNTVNNESFVINVPFNITGVKFDPEKHIISRNNSATLGINDVDFEKDKIEIHPNPVVNILTVDSATPINKAIITDMAGQKIPAFIINKNQIDFSKFSPGVYLLQLNTQNSTKTIKVIKK</sequence>
<dbReference type="GO" id="GO:0005737">
    <property type="term" value="C:cytoplasm"/>
    <property type="evidence" value="ECO:0007669"/>
    <property type="project" value="TreeGrafter"/>
</dbReference>
<dbReference type="GO" id="GO:0008270">
    <property type="term" value="F:zinc ion binding"/>
    <property type="evidence" value="ECO:0007669"/>
    <property type="project" value="InterPro"/>
</dbReference>
<dbReference type="GO" id="GO:0043171">
    <property type="term" value="P:peptide catabolic process"/>
    <property type="evidence" value="ECO:0007669"/>
    <property type="project" value="TreeGrafter"/>
</dbReference>
<dbReference type="CDD" id="cd09603">
    <property type="entry name" value="M1_APN_like"/>
    <property type="match status" value="1"/>
</dbReference>
<feature type="domain" description="Aminopeptidase N-like N-terminal" evidence="15">
    <location>
        <begin position="57"/>
        <end position="228"/>
    </location>
</feature>
<dbReference type="Pfam" id="PF17900">
    <property type="entry name" value="Peptidase_M1_N"/>
    <property type="match status" value="1"/>
</dbReference>
<dbReference type="AlphaFoldDB" id="A0A0J7I057"/>
<dbReference type="Pfam" id="PF01433">
    <property type="entry name" value="Peptidase_M1"/>
    <property type="match status" value="1"/>
</dbReference>
<comment type="similarity">
    <text evidence="3">Belongs to the peptidase M1 family.</text>
</comment>
<dbReference type="SUPFAM" id="SSF55486">
    <property type="entry name" value="Metalloproteases ('zincins'), catalytic domain"/>
    <property type="match status" value="1"/>
</dbReference>
<dbReference type="PANTHER" id="PTHR11533">
    <property type="entry name" value="PROTEASE M1 ZINC METALLOPROTEASE"/>
    <property type="match status" value="1"/>
</dbReference>
<feature type="domain" description="Secretion system C-terminal sorting" evidence="16">
    <location>
        <begin position="571"/>
        <end position="637"/>
    </location>
</feature>
<accession>A0A0J7I057</accession>
<dbReference type="Pfam" id="PF18962">
    <property type="entry name" value="Por_Secre_tail"/>
    <property type="match status" value="1"/>
</dbReference>
<keyword evidence="6" id="KW-0031">Aminopeptidase</keyword>
<reference evidence="17 18" key="1">
    <citation type="journal article" date="2013" name="Int. J. Syst. Evol. Microbiol.">
        <title>Chryseobacterium angstadtii sp. nov., isolated from a newt tank.</title>
        <authorList>
            <person name="Kirk K.E."/>
            <person name="Hoffman J.A."/>
            <person name="Smith K.A."/>
            <person name="Strahan B.L."/>
            <person name="Failor K.C."/>
            <person name="Krebs J.E."/>
            <person name="Gale A.N."/>
            <person name="Do T.D."/>
            <person name="Sontag T.C."/>
            <person name="Batties A.M."/>
            <person name="Mistiszyn K."/>
            <person name="Newman J.D."/>
        </authorList>
    </citation>
    <scope>NUCLEOTIDE SEQUENCE [LARGE SCALE GENOMIC DNA]</scope>
    <source>
        <strain evidence="17 18">KM</strain>
    </source>
</reference>
<keyword evidence="11" id="KW-0862">Zinc</keyword>
<protein>
    <recommendedName>
        <fullName evidence="5">Aminopeptidase N</fullName>
        <ecNumber evidence="4">3.4.11.2</ecNumber>
    </recommendedName>
</protein>
<dbReference type="Proteomes" id="UP000036261">
    <property type="component" value="Unassembled WGS sequence"/>
</dbReference>
<dbReference type="InterPro" id="IPR050344">
    <property type="entry name" value="Peptidase_M1_aminopeptidases"/>
</dbReference>
<keyword evidence="10" id="KW-0378">Hydrolase</keyword>
<dbReference type="OrthoDB" id="100605at2"/>
<feature type="signal peptide" evidence="13">
    <location>
        <begin position="1"/>
        <end position="20"/>
    </location>
</feature>
<comment type="catalytic activity">
    <reaction evidence="1">
        <text>Release of an N-terminal amino acid, Xaa-|-Yaa- from a peptide, amide or arylamide. Xaa is preferably Ala, but may be most amino acids including Pro (slow action). When a terminal hydrophobic residue is followed by a prolyl residue, the two may be released as an intact Xaa-Pro dipeptide.</text>
        <dbReference type="EC" id="3.4.11.2"/>
    </reaction>
</comment>
<evidence type="ECO:0000256" key="7">
    <source>
        <dbReference type="ARBA" id="ARBA00022670"/>
    </source>
</evidence>
<keyword evidence="12" id="KW-0482">Metalloprotease</keyword>
<dbReference type="GO" id="GO:0006508">
    <property type="term" value="P:proteolysis"/>
    <property type="evidence" value="ECO:0007669"/>
    <property type="project" value="UniProtKB-KW"/>
</dbReference>
<feature type="chain" id="PRO_5005287853" description="Aminopeptidase N" evidence="13">
    <location>
        <begin position="21"/>
        <end position="639"/>
    </location>
</feature>
<evidence type="ECO:0000256" key="5">
    <source>
        <dbReference type="ARBA" id="ARBA00015611"/>
    </source>
</evidence>
<dbReference type="EMBL" id="LFND01000007">
    <property type="protein sequence ID" value="KMQ59349.1"/>
    <property type="molecule type" value="Genomic_DNA"/>
</dbReference>
<evidence type="ECO:0000256" key="4">
    <source>
        <dbReference type="ARBA" id="ARBA00012564"/>
    </source>
</evidence>
<dbReference type="InterPro" id="IPR001930">
    <property type="entry name" value="Peptidase_M1"/>
</dbReference>
<dbReference type="GO" id="GO:0005615">
    <property type="term" value="C:extracellular space"/>
    <property type="evidence" value="ECO:0007669"/>
    <property type="project" value="TreeGrafter"/>
</dbReference>
<dbReference type="PRINTS" id="PR00756">
    <property type="entry name" value="ALADIPTASE"/>
</dbReference>
<evidence type="ECO:0000259" key="14">
    <source>
        <dbReference type="Pfam" id="PF01433"/>
    </source>
</evidence>
<gene>
    <name evidence="17" type="ORF">ACM46_19750</name>
</gene>
<dbReference type="InterPro" id="IPR014782">
    <property type="entry name" value="Peptidase_M1_dom"/>
</dbReference>
<evidence type="ECO:0000256" key="10">
    <source>
        <dbReference type="ARBA" id="ARBA00022801"/>
    </source>
</evidence>
<feature type="domain" description="Peptidase M1 membrane alanine aminopeptidase" evidence="14">
    <location>
        <begin position="318"/>
        <end position="463"/>
    </location>
</feature>
<dbReference type="STRING" id="558151.ACM46_19750"/>
<evidence type="ECO:0000256" key="6">
    <source>
        <dbReference type="ARBA" id="ARBA00022438"/>
    </source>
</evidence>
<name>A0A0J7I057_9FLAO</name>
<dbReference type="InterPro" id="IPR045357">
    <property type="entry name" value="Aminopeptidase_N-like_N"/>
</dbReference>
<dbReference type="PANTHER" id="PTHR11533:SF174">
    <property type="entry name" value="PUROMYCIN-SENSITIVE AMINOPEPTIDASE-RELATED"/>
    <property type="match status" value="1"/>
</dbReference>